<dbReference type="GO" id="GO:0030248">
    <property type="term" value="F:cellulose binding"/>
    <property type="evidence" value="ECO:0007669"/>
    <property type="project" value="InterPro"/>
</dbReference>
<keyword evidence="1" id="KW-0732">Signal</keyword>
<dbReference type="SMART" id="SM00236">
    <property type="entry name" value="fCBD"/>
    <property type="match status" value="1"/>
</dbReference>
<dbReference type="GO" id="GO:0005576">
    <property type="term" value="C:extracellular region"/>
    <property type="evidence" value="ECO:0007669"/>
    <property type="project" value="InterPro"/>
</dbReference>
<protein>
    <recommendedName>
        <fullName evidence="2">CBM1 domain-containing protein</fullName>
    </recommendedName>
</protein>
<dbReference type="EMBL" id="KN822965">
    <property type="protein sequence ID" value="KIO31216.1"/>
    <property type="molecule type" value="Genomic_DNA"/>
</dbReference>
<feature type="domain" description="CBM1" evidence="2">
    <location>
        <begin position="96"/>
        <end position="128"/>
    </location>
</feature>
<dbReference type="OrthoDB" id="3915838at2759"/>
<dbReference type="InterPro" id="IPR000254">
    <property type="entry name" value="CBD"/>
</dbReference>
<evidence type="ECO:0000313" key="3">
    <source>
        <dbReference type="EMBL" id="KIO31216.1"/>
    </source>
</evidence>
<evidence type="ECO:0000259" key="2">
    <source>
        <dbReference type="SMART" id="SM00236"/>
    </source>
</evidence>
<accession>A0A0C3QRA4</accession>
<dbReference type="SUPFAM" id="SSF57180">
    <property type="entry name" value="Cellulose-binding domain"/>
    <property type="match status" value="1"/>
</dbReference>
<sequence>MLLRTRLGNTSSASFDLADLGWESSKTPLRAIAAILKFVKINFNMPSASTTICVTLSLLASAVGSVYGVTPTPPIPTTRTTPSPTPTTTTTQRLVPEFGQCAGINYGPFQCQPGLVCYYFNDYWSGCTSSSKILFLDLQATIRSRGRLADHRLLRESSLLLLYEPIACFKINLNPEEWSLARVMRDGACFVVDDPMLEFSLVT</sequence>
<reference evidence="4" key="2">
    <citation type="submission" date="2015-01" db="EMBL/GenBank/DDBJ databases">
        <title>Evolutionary Origins and Diversification of the Mycorrhizal Mutualists.</title>
        <authorList>
            <consortium name="DOE Joint Genome Institute"/>
            <consortium name="Mycorrhizal Genomics Consortium"/>
            <person name="Kohler A."/>
            <person name="Kuo A."/>
            <person name="Nagy L.G."/>
            <person name="Floudas D."/>
            <person name="Copeland A."/>
            <person name="Barry K.W."/>
            <person name="Cichocki N."/>
            <person name="Veneault-Fourrey C."/>
            <person name="LaButti K."/>
            <person name="Lindquist E.A."/>
            <person name="Lipzen A."/>
            <person name="Lundell T."/>
            <person name="Morin E."/>
            <person name="Murat C."/>
            <person name="Riley R."/>
            <person name="Ohm R."/>
            <person name="Sun H."/>
            <person name="Tunlid A."/>
            <person name="Henrissat B."/>
            <person name="Grigoriev I.V."/>
            <person name="Hibbett D.S."/>
            <person name="Martin F."/>
        </authorList>
    </citation>
    <scope>NUCLEOTIDE SEQUENCE [LARGE SCALE GENOMIC DNA]</scope>
    <source>
        <strain evidence="4">MUT 4182</strain>
    </source>
</reference>
<evidence type="ECO:0000256" key="1">
    <source>
        <dbReference type="ARBA" id="ARBA00022729"/>
    </source>
</evidence>
<dbReference type="AlphaFoldDB" id="A0A0C3QRA4"/>
<evidence type="ECO:0000313" key="4">
    <source>
        <dbReference type="Proteomes" id="UP000054248"/>
    </source>
</evidence>
<dbReference type="HOGENOM" id="CLU_1349773_0_0_1"/>
<organism evidence="3 4">
    <name type="scientific">Tulasnella calospora MUT 4182</name>
    <dbReference type="NCBI Taxonomy" id="1051891"/>
    <lineage>
        <taxon>Eukaryota</taxon>
        <taxon>Fungi</taxon>
        <taxon>Dikarya</taxon>
        <taxon>Basidiomycota</taxon>
        <taxon>Agaricomycotina</taxon>
        <taxon>Agaricomycetes</taxon>
        <taxon>Cantharellales</taxon>
        <taxon>Tulasnellaceae</taxon>
        <taxon>Tulasnella</taxon>
    </lineage>
</organism>
<dbReference type="Proteomes" id="UP000054248">
    <property type="component" value="Unassembled WGS sequence"/>
</dbReference>
<dbReference type="Pfam" id="PF00734">
    <property type="entry name" value="CBM_1"/>
    <property type="match status" value="1"/>
</dbReference>
<reference evidence="3 4" key="1">
    <citation type="submission" date="2014-04" db="EMBL/GenBank/DDBJ databases">
        <authorList>
            <consortium name="DOE Joint Genome Institute"/>
            <person name="Kuo A."/>
            <person name="Girlanda M."/>
            <person name="Perotto S."/>
            <person name="Kohler A."/>
            <person name="Nagy L.G."/>
            <person name="Floudas D."/>
            <person name="Copeland A."/>
            <person name="Barry K.W."/>
            <person name="Cichocki N."/>
            <person name="Veneault-Fourrey C."/>
            <person name="LaButti K."/>
            <person name="Lindquist E.A."/>
            <person name="Lipzen A."/>
            <person name="Lundell T."/>
            <person name="Morin E."/>
            <person name="Murat C."/>
            <person name="Sun H."/>
            <person name="Tunlid A."/>
            <person name="Henrissat B."/>
            <person name="Grigoriev I.V."/>
            <person name="Hibbett D.S."/>
            <person name="Martin F."/>
            <person name="Nordberg H.P."/>
            <person name="Cantor M.N."/>
            <person name="Hua S.X."/>
        </authorList>
    </citation>
    <scope>NUCLEOTIDE SEQUENCE [LARGE SCALE GENOMIC DNA]</scope>
    <source>
        <strain evidence="3 4">MUT 4182</strain>
    </source>
</reference>
<proteinExistence type="predicted"/>
<name>A0A0C3QRA4_9AGAM</name>
<dbReference type="InterPro" id="IPR035971">
    <property type="entry name" value="CBD_sf"/>
</dbReference>
<dbReference type="GO" id="GO:0005975">
    <property type="term" value="P:carbohydrate metabolic process"/>
    <property type="evidence" value="ECO:0007669"/>
    <property type="project" value="InterPro"/>
</dbReference>
<gene>
    <name evidence="3" type="ORF">M407DRAFT_5215</name>
</gene>
<keyword evidence="4" id="KW-1185">Reference proteome</keyword>